<accession>A0A6A6I2T4</accession>
<gene>
    <name evidence="2" type="ORF">BU26DRAFT_522547</name>
</gene>
<name>A0A6A6I2T4_9PLEO</name>
<evidence type="ECO:0000313" key="3">
    <source>
        <dbReference type="Proteomes" id="UP000800094"/>
    </source>
</evidence>
<feature type="compositionally biased region" description="Basic residues" evidence="1">
    <location>
        <begin position="180"/>
        <end position="193"/>
    </location>
</feature>
<keyword evidence="3" id="KW-1185">Reference proteome</keyword>
<sequence length="239" mass="26975">MPTWLVHGFRWPREPIRIHVILQNLEDCAPEWLMAPATTAELTRNFQKMYPEQMAHLPNLRFIEQYDPEDITVKDQPYAYVCDQVHEIKLGADIDEVRGQGVKNEAWSALVELRDKIATGQKVGWFVVVNGDVERWAPPLEDDEELEVSENGVESQFSPVSQRSSMGRTEELDGEQTKQRGLKKWLGKVKKSKSTKDLKGDMAIRSSPLSPPLPKMPPRAAVPMPGPANGRVPVPSRAT</sequence>
<dbReference type="GeneID" id="54583142"/>
<reference evidence="2" key="1">
    <citation type="journal article" date="2020" name="Stud. Mycol.">
        <title>101 Dothideomycetes genomes: a test case for predicting lifestyles and emergence of pathogens.</title>
        <authorList>
            <person name="Haridas S."/>
            <person name="Albert R."/>
            <person name="Binder M."/>
            <person name="Bloem J."/>
            <person name="Labutti K."/>
            <person name="Salamov A."/>
            <person name="Andreopoulos B."/>
            <person name="Baker S."/>
            <person name="Barry K."/>
            <person name="Bills G."/>
            <person name="Bluhm B."/>
            <person name="Cannon C."/>
            <person name="Castanera R."/>
            <person name="Culley D."/>
            <person name="Daum C."/>
            <person name="Ezra D."/>
            <person name="Gonzalez J."/>
            <person name="Henrissat B."/>
            <person name="Kuo A."/>
            <person name="Liang C."/>
            <person name="Lipzen A."/>
            <person name="Lutzoni F."/>
            <person name="Magnuson J."/>
            <person name="Mondo S."/>
            <person name="Nolan M."/>
            <person name="Ohm R."/>
            <person name="Pangilinan J."/>
            <person name="Park H.-J."/>
            <person name="Ramirez L."/>
            <person name="Alfaro M."/>
            <person name="Sun H."/>
            <person name="Tritt A."/>
            <person name="Yoshinaga Y."/>
            <person name="Zwiers L.-H."/>
            <person name="Turgeon B."/>
            <person name="Goodwin S."/>
            <person name="Spatafora J."/>
            <person name="Crous P."/>
            <person name="Grigoriev I."/>
        </authorList>
    </citation>
    <scope>NUCLEOTIDE SEQUENCE</scope>
    <source>
        <strain evidence="2">CBS 122368</strain>
    </source>
</reference>
<protein>
    <recommendedName>
        <fullName evidence="4">Developmental regulator protein</fullName>
    </recommendedName>
</protein>
<proteinExistence type="predicted"/>
<dbReference type="Proteomes" id="UP000800094">
    <property type="component" value="Unassembled WGS sequence"/>
</dbReference>
<dbReference type="OrthoDB" id="371463at2759"/>
<evidence type="ECO:0000256" key="1">
    <source>
        <dbReference type="SAM" id="MobiDB-lite"/>
    </source>
</evidence>
<feature type="compositionally biased region" description="Basic and acidic residues" evidence="1">
    <location>
        <begin position="168"/>
        <end position="178"/>
    </location>
</feature>
<organism evidence="2 3">
    <name type="scientific">Trematosphaeria pertusa</name>
    <dbReference type="NCBI Taxonomy" id="390896"/>
    <lineage>
        <taxon>Eukaryota</taxon>
        <taxon>Fungi</taxon>
        <taxon>Dikarya</taxon>
        <taxon>Ascomycota</taxon>
        <taxon>Pezizomycotina</taxon>
        <taxon>Dothideomycetes</taxon>
        <taxon>Pleosporomycetidae</taxon>
        <taxon>Pleosporales</taxon>
        <taxon>Massarineae</taxon>
        <taxon>Trematosphaeriaceae</taxon>
        <taxon>Trematosphaeria</taxon>
    </lineage>
</organism>
<dbReference type="EMBL" id="ML987202">
    <property type="protein sequence ID" value="KAF2244784.1"/>
    <property type="molecule type" value="Genomic_DNA"/>
</dbReference>
<dbReference type="AlphaFoldDB" id="A0A6A6I2T4"/>
<feature type="region of interest" description="Disordered" evidence="1">
    <location>
        <begin position="142"/>
        <end position="239"/>
    </location>
</feature>
<feature type="compositionally biased region" description="Polar residues" evidence="1">
    <location>
        <begin position="152"/>
        <end position="167"/>
    </location>
</feature>
<evidence type="ECO:0008006" key="4">
    <source>
        <dbReference type="Google" id="ProtNLM"/>
    </source>
</evidence>
<dbReference type="RefSeq" id="XP_033679788.1">
    <property type="nucleotide sequence ID" value="XM_033829812.1"/>
</dbReference>
<evidence type="ECO:0000313" key="2">
    <source>
        <dbReference type="EMBL" id="KAF2244784.1"/>
    </source>
</evidence>